<dbReference type="SUPFAM" id="SSF47802">
    <property type="entry name" value="DNA polymerase beta, N-terminal domain-like"/>
    <property type="match status" value="1"/>
</dbReference>
<dbReference type="SUPFAM" id="SSF47781">
    <property type="entry name" value="RuvA domain 2-like"/>
    <property type="match status" value="1"/>
</dbReference>
<dbReference type="STRING" id="357804.Ping_3062"/>
<feature type="domain" description="Helix-hairpin-helix DNA-binding motif class 1" evidence="3">
    <location>
        <begin position="130"/>
        <end position="149"/>
    </location>
</feature>
<evidence type="ECO:0000313" key="4">
    <source>
        <dbReference type="EMBL" id="ABM04762.1"/>
    </source>
</evidence>
<dbReference type="RefSeq" id="WP_011771316.1">
    <property type="nucleotide sequence ID" value="NC_008709.1"/>
</dbReference>
<dbReference type="InterPro" id="IPR003583">
    <property type="entry name" value="Hlx-hairpin-Hlx_DNA-bd_motif"/>
</dbReference>
<dbReference type="InterPro" id="IPR010996">
    <property type="entry name" value="HHH_MUS81"/>
</dbReference>
<dbReference type="EMBL" id="CP000510">
    <property type="protein sequence ID" value="ABM04762.1"/>
    <property type="molecule type" value="Genomic_DNA"/>
</dbReference>
<dbReference type="SMART" id="SM00278">
    <property type="entry name" value="HhH1"/>
    <property type="match status" value="3"/>
</dbReference>
<dbReference type="Proteomes" id="UP000000639">
    <property type="component" value="Chromosome"/>
</dbReference>
<dbReference type="GO" id="GO:0003887">
    <property type="term" value="F:DNA-directed DNA polymerase activity"/>
    <property type="evidence" value="ECO:0007669"/>
    <property type="project" value="InterPro"/>
</dbReference>
<keyword evidence="5" id="KW-1185">Reference proteome</keyword>
<evidence type="ECO:0000313" key="5">
    <source>
        <dbReference type="Proteomes" id="UP000000639"/>
    </source>
</evidence>
<dbReference type="KEGG" id="pin:Ping_3062"/>
<keyword evidence="1" id="KW-0237">DNA synthesis</keyword>
<dbReference type="Pfam" id="PF14716">
    <property type="entry name" value="HHH_8"/>
    <property type="match status" value="1"/>
</dbReference>
<dbReference type="Gene3D" id="1.10.150.110">
    <property type="entry name" value="DNA polymerase beta, N-terminal domain-like"/>
    <property type="match status" value="1"/>
</dbReference>
<sequence>MMAFNHEVGEKLREIAALLKTQRANPFRYQAYFHAANTLDNLSEDLRELVQAKGMKGLTDLPAIGSGIAQCIYEYVATGRISRLESLQGESDPIGLFQSIPTVGRTLAQRIYDRLHIDTLESLENATRNGQLDKVEGLGVKRKEAIESWLLKHFSERRQTSIAASSLIPVGLLLKVDTEYRSKAAAGKLPQITPKRFNPDNKAWLPILHITCDHWHFSALFSNSERAHKLHHVFDWVIIFFSDDNHREGQHTVVTETHGSLLGKRVVRGREGECQEYYQSQS</sequence>
<keyword evidence="4" id="KW-0238">DNA-binding</keyword>
<dbReference type="Gene3D" id="1.10.150.20">
    <property type="entry name" value="5' to 3' exonuclease, C-terminal subdomain"/>
    <property type="match status" value="1"/>
</dbReference>
<feature type="domain" description="Helix-hairpin-helix DNA-binding motif class 1" evidence="3">
    <location>
        <begin position="95"/>
        <end position="114"/>
    </location>
</feature>
<dbReference type="InterPro" id="IPR010994">
    <property type="entry name" value="RuvA_2-like"/>
</dbReference>
<dbReference type="GO" id="GO:0003677">
    <property type="term" value="F:DNA binding"/>
    <property type="evidence" value="ECO:0007669"/>
    <property type="project" value="UniProtKB-KW"/>
</dbReference>
<protein>
    <submittedName>
        <fullName evidence="4">Helix-hairpin-helix DNA-binding protein</fullName>
    </submittedName>
</protein>
<evidence type="ECO:0000259" key="3">
    <source>
        <dbReference type="SMART" id="SM00278"/>
    </source>
</evidence>
<dbReference type="InterPro" id="IPR022312">
    <property type="entry name" value="DNA_pol_X"/>
</dbReference>
<organism evidence="4 5">
    <name type="scientific">Psychromonas ingrahamii (strain DSM 17664 / CCUG 51855 / 37)</name>
    <dbReference type="NCBI Taxonomy" id="357804"/>
    <lineage>
        <taxon>Bacteria</taxon>
        <taxon>Pseudomonadati</taxon>
        <taxon>Pseudomonadota</taxon>
        <taxon>Gammaproteobacteria</taxon>
        <taxon>Alteromonadales</taxon>
        <taxon>Psychromonadaceae</taxon>
        <taxon>Psychromonas</taxon>
    </lineage>
</organism>
<reference evidence="4 5" key="1">
    <citation type="submission" date="2007-01" db="EMBL/GenBank/DDBJ databases">
        <title>Complete sequence of Psychromonas ingrahamii 37.</title>
        <authorList>
            <consortium name="US DOE Joint Genome Institute"/>
            <person name="Copeland A."/>
            <person name="Lucas S."/>
            <person name="Lapidus A."/>
            <person name="Barry K."/>
            <person name="Detter J.C."/>
            <person name="Glavina del Rio T."/>
            <person name="Hammon N."/>
            <person name="Israni S."/>
            <person name="Dalin E."/>
            <person name="Tice H."/>
            <person name="Pitluck S."/>
            <person name="Thompson L.S."/>
            <person name="Brettin T."/>
            <person name="Bruce D."/>
            <person name="Han C."/>
            <person name="Tapia R."/>
            <person name="Schmutz J."/>
            <person name="Larimer F."/>
            <person name="Land M."/>
            <person name="Hauser L."/>
            <person name="Kyrpides N."/>
            <person name="Ivanova N."/>
            <person name="Staley J."/>
            <person name="Richardson P."/>
        </authorList>
    </citation>
    <scope>NUCLEOTIDE SEQUENCE [LARGE SCALE GENOMIC DNA]</scope>
    <source>
        <strain evidence="4 5">37</strain>
    </source>
</reference>
<dbReference type="PANTHER" id="PTHR11276">
    <property type="entry name" value="DNA POLYMERASE TYPE-X FAMILY MEMBER"/>
    <property type="match status" value="1"/>
</dbReference>
<dbReference type="eggNOG" id="COG1796">
    <property type="taxonomic scope" value="Bacteria"/>
</dbReference>
<dbReference type="AlphaFoldDB" id="A1SZ47"/>
<dbReference type="HOGENOM" id="CLU_871332_0_0_6"/>
<name>A1SZ47_PSYIN</name>
<dbReference type="InterPro" id="IPR027421">
    <property type="entry name" value="DNA_pol_lamdba_lyase_dom_sf"/>
</dbReference>
<keyword evidence="2" id="KW-0235">DNA replication</keyword>
<dbReference type="PANTHER" id="PTHR11276:SF28">
    <property type="entry name" value="DNA POLYMERASE LAMBDA"/>
    <property type="match status" value="1"/>
</dbReference>
<proteinExistence type="predicted"/>
<gene>
    <name evidence="4" type="ordered locus">Ping_3062</name>
</gene>
<evidence type="ECO:0000256" key="1">
    <source>
        <dbReference type="ARBA" id="ARBA00022634"/>
    </source>
</evidence>
<evidence type="ECO:0000256" key="2">
    <source>
        <dbReference type="ARBA" id="ARBA00022705"/>
    </source>
</evidence>
<accession>A1SZ47</accession>
<feature type="domain" description="Helix-hairpin-helix DNA-binding motif class 1" evidence="3">
    <location>
        <begin position="56"/>
        <end position="75"/>
    </location>
</feature>
<dbReference type="GO" id="GO:0006281">
    <property type="term" value="P:DNA repair"/>
    <property type="evidence" value="ECO:0007669"/>
    <property type="project" value="InterPro"/>
</dbReference>